<evidence type="ECO:0000313" key="1">
    <source>
        <dbReference type="EMBL" id="PSB18591.1"/>
    </source>
</evidence>
<protein>
    <submittedName>
        <fullName evidence="1">Uncharacterized protein</fullName>
    </submittedName>
</protein>
<sequence length="177" mass="19132">MKQQYFSDSEWATLLQTPKQAILTIVLADKADPVSLLKEMQAAVQIMAAELQRGDVSSDLVRSVIASLREVVAQEPLQGEQLLLKQQSDLLATIQTFNSASDGQKQAIAHFNEVGAILVSKVPIGQAEEFKQWILAIATQVAQAVKEEGLFGIGGERVSRPESGALSSIDNALSFKP</sequence>
<keyword evidence="2" id="KW-1185">Reference proteome</keyword>
<comment type="caution">
    <text evidence="1">The sequence shown here is derived from an EMBL/GenBank/DDBJ whole genome shotgun (WGS) entry which is preliminary data.</text>
</comment>
<evidence type="ECO:0000313" key="2">
    <source>
        <dbReference type="Proteomes" id="UP000238634"/>
    </source>
</evidence>
<reference evidence="1 2" key="1">
    <citation type="submission" date="2018-02" db="EMBL/GenBank/DDBJ databases">
        <authorList>
            <person name="Cohen D.B."/>
            <person name="Kent A.D."/>
        </authorList>
    </citation>
    <scope>NUCLEOTIDE SEQUENCE [LARGE SCALE GENOMIC DNA]</scope>
    <source>
        <strain evidence="1 2">ULC007</strain>
    </source>
</reference>
<name>A0A2T1DDS5_9CYAN</name>
<accession>A0A2T1DDS5</accession>
<dbReference type="Proteomes" id="UP000238634">
    <property type="component" value="Unassembled WGS sequence"/>
</dbReference>
<organism evidence="1 2">
    <name type="scientific">Phormidesmis priestleyi ULC007</name>
    <dbReference type="NCBI Taxonomy" id="1920490"/>
    <lineage>
        <taxon>Bacteria</taxon>
        <taxon>Bacillati</taxon>
        <taxon>Cyanobacteriota</taxon>
        <taxon>Cyanophyceae</taxon>
        <taxon>Leptolyngbyales</taxon>
        <taxon>Leptolyngbyaceae</taxon>
        <taxon>Phormidesmis</taxon>
    </lineage>
</organism>
<proteinExistence type="predicted"/>
<dbReference type="OrthoDB" id="531363at2"/>
<dbReference type="AlphaFoldDB" id="A0A2T1DDS5"/>
<dbReference type="EMBL" id="PVWG01000016">
    <property type="protein sequence ID" value="PSB18591.1"/>
    <property type="molecule type" value="Genomic_DNA"/>
</dbReference>
<reference evidence="1 2" key="2">
    <citation type="submission" date="2018-03" db="EMBL/GenBank/DDBJ databases">
        <title>The ancient ancestry and fast evolution of plastids.</title>
        <authorList>
            <person name="Moore K.R."/>
            <person name="Magnabosco C."/>
            <person name="Momper L."/>
            <person name="Gold D.A."/>
            <person name="Bosak T."/>
            <person name="Fournier G.P."/>
        </authorList>
    </citation>
    <scope>NUCLEOTIDE SEQUENCE [LARGE SCALE GENOMIC DNA]</scope>
    <source>
        <strain evidence="1 2">ULC007</strain>
    </source>
</reference>
<gene>
    <name evidence="1" type="ORF">C7B65_14955</name>
</gene>